<gene>
    <name evidence="3" type="primary">8230196</name>
    <name evidence="2" type="ORF">Phum_PHUM234980</name>
</gene>
<evidence type="ECO:0000313" key="4">
    <source>
        <dbReference type="Proteomes" id="UP000009046"/>
    </source>
</evidence>
<dbReference type="AlphaFoldDB" id="E0VIX3"/>
<feature type="region of interest" description="Disordered" evidence="1">
    <location>
        <begin position="1"/>
        <end position="33"/>
    </location>
</feature>
<sequence>MLGGSAPSQASGAPFRTESESRTTVWPPPAHQNNVFNRGYNIYSLFPGPSDNAKTLYTPVAKATTQSGNSFQGFLDTQKANVSSPYDSKTNPIATDPGKSQINLMAKTFDHSPDNYYKIENSKEGEVNSKNQKRFEGSDYVVIKREVLECNKIQEGGEGERNVKDDNNDGDNGGGVEKEKGDCNIIKRNEMLRTEGNDDNDSANVQSVNTNEPDSTESRISNENCKYNEGMELRDDF</sequence>
<feature type="region of interest" description="Disordered" evidence="1">
    <location>
        <begin position="157"/>
        <end position="237"/>
    </location>
</feature>
<feature type="compositionally biased region" description="Polar residues" evidence="1">
    <location>
        <begin position="202"/>
        <end position="225"/>
    </location>
</feature>
<dbReference type="InParanoid" id="E0VIX3"/>
<feature type="compositionally biased region" description="Polar residues" evidence="1">
    <location>
        <begin position="1"/>
        <end position="11"/>
    </location>
</feature>
<dbReference type="GeneID" id="8230196"/>
<reference evidence="2" key="1">
    <citation type="submission" date="2007-04" db="EMBL/GenBank/DDBJ databases">
        <title>Annotation of Pediculus humanus corporis strain USDA.</title>
        <authorList>
            <person name="Kirkness E."/>
            <person name="Hannick L."/>
            <person name="Hass B."/>
            <person name="Bruggner R."/>
            <person name="Lawson D."/>
            <person name="Bidwell S."/>
            <person name="Joardar V."/>
            <person name="Caler E."/>
            <person name="Walenz B."/>
            <person name="Inman J."/>
            <person name="Schobel S."/>
            <person name="Galinsky K."/>
            <person name="Amedeo P."/>
            <person name="Strausberg R."/>
        </authorList>
    </citation>
    <scope>NUCLEOTIDE SEQUENCE</scope>
    <source>
        <strain evidence="2">USDA</strain>
    </source>
</reference>
<dbReference type="HOGENOM" id="CLU_1171869_0_0_1"/>
<reference evidence="3" key="3">
    <citation type="submission" date="2020-05" db="UniProtKB">
        <authorList>
            <consortium name="EnsemblMetazoa"/>
        </authorList>
    </citation>
    <scope>IDENTIFICATION</scope>
    <source>
        <strain evidence="3">USDA</strain>
    </source>
</reference>
<protein>
    <submittedName>
        <fullName evidence="2 3">Uncharacterized protein</fullName>
    </submittedName>
</protein>
<feature type="compositionally biased region" description="Basic and acidic residues" evidence="1">
    <location>
        <begin position="158"/>
        <end position="167"/>
    </location>
</feature>
<evidence type="ECO:0000256" key="1">
    <source>
        <dbReference type="SAM" id="MobiDB-lite"/>
    </source>
</evidence>
<name>E0VIX3_PEDHC</name>
<accession>E0VIX3</accession>
<dbReference type="RefSeq" id="XP_002426067.1">
    <property type="nucleotide sequence ID" value="XM_002426022.1"/>
</dbReference>
<dbReference type="CTD" id="8230196"/>
<organism>
    <name type="scientific">Pediculus humanus subsp. corporis</name>
    <name type="common">Body louse</name>
    <dbReference type="NCBI Taxonomy" id="121224"/>
    <lineage>
        <taxon>Eukaryota</taxon>
        <taxon>Metazoa</taxon>
        <taxon>Ecdysozoa</taxon>
        <taxon>Arthropoda</taxon>
        <taxon>Hexapoda</taxon>
        <taxon>Insecta</taxon>
        <taxon>Pterygota</taxon>
        <taxon>Neoptera</taxon>
        <taxon>Paraneoptera</taxon>
        <taxon>Psocodea</taxon>
        <taxon>Troctomorpha</taxon>
        <taxon>Phthiraptera</taxon>
        <taxon>Anoplura</taxon>
        <taxon>Pediculidae</taxon>
        <taxon>Pediculus</taxon>
    </lineage>
</organism>
<dbReference type="EnsemblMetazoa" id="PHUM234980-RA">
    <property type="protein sequence ID" value="PHUM234980-PA"/>
    <property type="gene ID" value="PHUM234980"/>
</dbReference>
<dbReference type="EMBL" id="DS235212">
    <property type="protein sequence ID" value="EEB13329.1"/>
    <property type="molecule type" value="Genomic_DNA"/>
</dbReference>
<feature type="compositionally biased region" description="Basic and acidic residues" evidence="1">
    <location>
        <begin position="176"/>
        <end position="196"/>
    </location>
</feature>
<keyword evidence="4" id="KW-1185">Reference proteome</keyword>
<dbReference type="KEGG" id="phu:Phum_PHUM234980"/>
<evidence type="ECO:0000313" key="2">
    <source>
        <dbReference type="EMBL" id="EEB13329.1"/>
    </source>
</evidence>
<evidence type="ECO:0000313" key="3">
    <source>
        <dbReference type="EnsemblMetazoa" id="PHUM234980-PA"/>
    </source>
</evidence>
<dbReference type="VEuPathDB" id="VectorBase:PHUM234980"/>
<dbReference type="Proteomes" id="UP000009046">
    <property type="component" value="Unassembled WGS sequence"/>
</dbReference>
<proteinExistence type="predicted"/>
<dbReference type="EMBL" id="AAZO01002726">
    <property type="status" value="NOT_ANNOTATED_CDS"/>
    <property type="molecule type" value="Genomic_DNA"/>
</dbReference>
<reference evidence="2" key="2">
    <citation type="submission" date="2007-04" db="EMBL/GenBank/DDBJ databases">
        <title>The genome of the human body louse.</title>
        <authorList>
            <consortium name="The Human Body Louse Genome Consortium"/>
            <person name="Kirkness E."/>
            <person name="Walenz B."/>
            <person name="Hass B."/>
            <person name="Bruggner R."/>
            <person name="Strausberg R."/>
        </authorList>
    </citation>
    <scope>NUCLEOTIDE SEQUENCE</scope>
    <source>
        <strain evidence="2">USDA</strain>
    </source>
</reference>